<protein>
    <recommendedName>
        <fullName evidence="11">Probable nicotinate-nucleotide adenylyltransferase</fullName>
        <ecNumber evidence="11">2.7.7.18</ecNumber>
    </recommendedName>
    <alternativeName>
        <fullName evidence="11">Deamido-NAD(+) diphosphorylase</fullName>
    </alternativeName>
    <alternativeName>
        <fullName evidence="11">Deamido-NAD(+) pyrophosphorylase</fullName>
    </alternativeName>
    <alternativeName>
        <fullName evidence="11">Nicotinate mononucleotide adenylyltransferase</fullName>
        <shortName evidence="11">NaMN adenylyltransferase</shortName>
    </alternativeName>
</protein>
<evidence type="ECO:0000256" key="2">
    <source>
        <dbReference type="ARBA" id="ARBA00005019"/>
    </source>
</evidence>
<name>A0A1B1AN65_9PROT</name>
<evidence type="ECO:0000256" key="9">
    <source>
        <dbReference type="ARBA" id="ARBA00023027"/>
    </source>
</evidence>
<dbReference type="NCBIfam" id="TIGR00482">
    <property type="entry name" value="nicotinate (nicotinamide) nucleotide adenylyltransferase"/>
    <property type="match status" value="1"/>
</dbReference>
<dbReference type="EMBL" id="CP013244">
    <property type="protein sequence ID" value="ANP48013.1"/>
    <property type="molecule type" value="Genomic_DNA"/>
</dbReference>
<dbReference type="Proteomes" id="UP000092498">
    <property type="component" value="Chromosome"/>
</dbReference>
<dbReference type="STRING" id="1759059.ATE48_09745"/>
<keyword evidence="6 11" id="KW-0548">Nucleotidyltransferase</keyword>
<evidence type="ECO:0000256" key="10">
    <source>
        <dbReference type="ARBA" id="ARBA00048721"/>
    </source>
</evidence>
<keyword evidence="7 11" id="KW-0547">Nucleotide-binding</keyword>
<dbReference type="SUPFAM" id="SSF52374">
    <property type="entry name" value="Nucleotidylyl transferase"/>
    <property type="match status" value="1"/>
</dbReference>
<dbReference type="PANTHER" id="PTHR39321:SF3">
    <property type="entry name" value="PHOSPHOPANTETHEINE ADENYLYLTRANSFERASE"/>
    <property type="match status" value="1"/>
</dbReference>
<dbReference type="Gene3D" id="3.40.50.620">
    <property type="entry name" value="HUPs"/>
    <property type="match status" value="1"/>
</dbReference>
<dbReference type="AlphaFoldDB" id="A0A1B1AN65"/>
<evidence type="ECO:0000259" key="12">
    <source>
        <dbReference type="Pfam" id="PF01467"/>
    </source>
</evidence>
<reference evidence="13 14" key="1">
    <citation type="submission" date="2015-11" db="EMBL/GenBank/DDBJ databases">
        <title>Whole-Genome Sequence of Candidatus Oderbacter manganicum from the National Park Lower Oder Valley, Germany.</title>
        <authorList>
            <person name="Braun B."/>
            <person name="Liere K."/>
            <person name="Szewzyk U."/>
        </authorList>
    </citation>
    <scope>NUCLEOTIDE SEQUENCE [LARGE SCALE GENOMIC DNA]</scope>
    <source>
        <strain evidence="13 14">OTSz_A_272</strain>
    </source>
</reference>
<dbReference type="CDD" id="cd02165">
    <property type="entry name" value="NMNAT"/>
    <property type="match status" value="1"/>
</dbReference>
<evidence type="ECO:0000256" key="7">
    <source>
        <dbReference type="ARBA" id="ARBA00022741"/>
    </source>
</evidence>
<dbReference type="EC" id="2.7.7.18" evidence="11"/>
<organism evidence="13 14">
    <name type="scientific">Candidatus Viadribacter manganicus</name>
    <dbReference type="NCBI Taxonomy" id="1759059"/>
    <lineage>
        <taxon>Bacteria</taxon>
        <taxon>Pseudomonadati</taxon>
        <taxon>Pseudomonadota</taxon>
        <taxon>Alphaproteobacteria</taxon>
        <taxon>Hyphomonadales</taxon>
        <taxon>Hyphomonadaceae</taxon>
        <taxon>Candidatus Viadribacter</taxon>
    </lineage>
</organism>
<comment type="catalytic activity">
    <reaction evidence="10 11">
        <text>nicotinate beta-D-ribonucleotide + ATP + H(+) = deamido-NAD(+) + diphosphate</text>
        <dbReference type="Rhea" id="RHEA:22860"/>
        <dbReference type="ChEBI" id="CHEBI:15378"/>
        <dbReference type="ChEBI" id="CHEBI:30616"/>
        <dbReference type="ChEBI" id="CHEBI:33019"/>
        <dbReference type="ChEBI" id="CHEBI:57502"/>
        <dbReference type="ChEBI" id="CHEBI:58437"/>
        <dbReference type="EC" id="2.7.7.18"/>
    </reaction>
</comment>
<dbReference type="InterPro" id="IPR014729">
    <property type="entry name" value="Rossmann-like_a/b/a_fold"/>
</dbReference>
<dbReference type="InParanoid" id="A0A1B1AN65"/>
<evidence type="ECO:0000256" key="11">
    <source>
        <dbReference type="HAMAP-Rule" id="MF_00244"/>
    </source>
</evidence>
<comment type="function">
    <text evidence="1 11">Catalyzes the reversible adenylation of nicotinate mononucleotide (NaMN) to nicotinic acid adenine dinucleotide (NaAD).</text>
</comment>
<sequence length="172" mass="19335">MKIGLFGGSFDPAHEGHAHVAETALKRLGLDRVWWLVSPQNPLKPKSSPFNERMQSAQAQAHGAKMVVTDLEQRLGCGFTYETLRALKQLYPGVSFMLIMGADNLANFRKWRNWREVAAAVPVVIVSRPGARAAERLRAPRGWTYLNARLHRESSTAIRAQRRAPLAKPKRK</sequence>
<dbReference type="GO" id="GO:0005524">
    <property type="term" value="F:ATP binding"/>
    <property type="evidence" value="ECO:0007669"/>
    <property type="project" value="UniProtKB-KW"/>
</dbReference>
<dbReference type="UniPathway" id="UPA00253">
    <property type="reaction ID" value="UER00332"/>
</dbReference>
<keyword evidence="4 11" id="KW-0662">Pyridine nucleotide biosynthesis</keyword>
<evidence type="ECO:0000313" key="13">
    <source>
        <dbReference type="EMBL" id="ANP48013.1"/>
    </source>
</evidence>
<evidence type="ECO:0000256" key="6">
    <source>
        <dbReference type="ARBA" id="ARBA00022695"/>
    </source>
</evidence>
<evidence type="ECO:0000256" key="1">
    <source>
        <dbReference type="ARBA" id="ARBA00002324"/>
    </source>
</evidence>
<keyword evidence="8 11" id="KW-0067">ATP-binding</keyword>
<dbReference type="GO" id="GO:0004515">
    <property type="term" value="F:nicotinate-nucleotide adenylyltransferase activity"/>
    <property type="evidence" value="ECO:0007669"/>
    <property type="project" value="UniProtKB-UniRule"/>
</dbReference>
<proteinExistence type="inferred from homology"/>
<evidence type="ECO:0000256" key="8">
    <source>
        <dbReference type="ARBA" id="ARBA00022840"/>
    </source>
</evidence>
<dbReference type="KEGG" id="cbot:ATE48_09745"/>
<dbReference type="HAMAP" id="MF_00244">
    <property type="entry name" value="NaMN_adenylyltr"/>
    <property type="match status" value="1"/>
</dbReference>
<dbReference type="InterPro" id="IPR005248">
    <property type="entry name" value="NadD/NMNAT"/>
</dbReference>
<accession>A0A1B1AN65</accession>
<keyword evidence="5 11" id="KW-0808">Transferase</keyword>
<dbReference type="GO" id="GO:0009435">
    <property type="term" value="P:NAD+ biosynthetic process"/>
    <property type="evidence" value="ECO:0007669"/>
    <property type="project" value="UniProtKB-UniRule"/>
</dbReference>
<gene>
    <name evidence="11" type="primary">nadD</name>
    <name evidence="13" type="ORF">ATE48_09745</name>
</gene>
<dbReference type="FunCoup" id="A0A1B1AN65">
    <property type="interactions" value="304"/>
</dbReference>
<evidence type="ECO:0000256" key="4">
    <source>
        <dbReference type="ARBA" id="ARBA00022642"/>
    </source>
</evidence>
<evidence type="ECO:0000256" key="5">
    <source>
        <dbReference type="ARBA" id="ARBA00022679"/>
    </source>
</evidence>
<comment type="similarity">
    <text evidence="3 11">Belongs to the NadD family.</text>
</comment>
<feature type="domain" description="Cytidyltransferase-like" evidence="12">
    <location>
        <begin position="5"/>
        <end position="160"/>
    </location>
</feature>
<dbReference type="Pfam" id="PF01467">
    <property type="entry name" value="CTP_transf_like"/>
    <property type="match status" value="1"/>
</dbReference>
<dbReference type="InterPro" id="IPR004821">
    <property type="entry name" value="Cyt_trans-like"/>
</dbReference>
<evidence type="ECO:0000313" key="14">
    <source>
        <dbReference type="Proteomes" id="UP000092498"/>
    </source>
</evidence>
<comment type="pathway">
    <text evidence="2 11">Cofactor biosynthesis; NAD(+) biosynthesis; deamido-NAD(+) from nicotinate D-ribonucleotide: step 1/1.</text>
</comment>
<keyword evidence="14" id="KW-1185">Reference proteome</keyword>
<evidence type="ECO:0000256" key="3">
    <source>
        <dbReference type="ARBA" id="ARBA00009014"/>
    </source>
</evidence>
<dbReference type="PANTHER" id="PTHR39321">
    <property type="entry name" value="NICOTINATE-NUCLEOTIDE ADENYLYLTRANSFERASE-RELATED"/>
    <property type="match status" value="1"/>
</dbReference>
<keyword evidence="9 11" id="KW-0520">NAD</keyword>